<dbReference type="EMBL" id="JAWZYT010002283">
    <property type="protein sequence ID" value="KAK4305353.1"/>
    <property type="molecule type" value="Genomic_DNA"/>
</dbReference>
<protein>
    <submittedName>
        <fullName evidence="2">Uncharacterized protein</fullName>
    </submittedName>
</protein>
<feature type="region of interest" description="Disordered" evidence="1">
    <location>
        <begin position="78"/>
        <end position="113"/>
    </location>
</feature>
<evidence type="ECO:0000256" key="1">
    <source>
        <dbReference type="SAM" id="MobiDB-lite"/>
    </source>
</evidence>
<proteinExistence type="predicted"/>
<name>A0AAE1PBI1_9EUCA</name>
<evidence type="ECO:0000313" key="3">
    <source>
        <dbReference type="Proteomes" id="UP001292094"/>
    </source>
</evidence>
<evidence type="ECO:0000313" key="2">
    <source>
        <dbReference type="EMBL" id="KAK4305353.1"/>
    </source>
</evidence>
<feature type="compositionally biased region" description="Polar residues" evidence="1">
    <location>
        <begin position="98"/>
        <end position="113"/>
    </location>
</feature>
<feature type="region of interest" description="Disordered" evidence="1">
    <location>
        <begin position="1"/>
        <end position="26"/>
    </location>
</feature>
<reference evidence="2" key="1">
    <citation type="submission" date="2023-11" db="EMBL/GenBank/DDBJ databases">
        <title>Genome assemblies of two species of porcelain crab, Petrolisthes cinctipes and Petrolisthes manimaculis (Anomura: Porcellanidae).</title>
        <authorList>
            <person name="Angst P."/>
        </authorList>
    </citation>
    <scope>NUCLEOTIDE SEQUENCE</scope>
    <source>
        <strain evidence="2">PB745_02</strain>
        <tissue evidence="2">Gill</tissue>
    </source>
</reference>
<dbReference type="Proteomes" id="UP001292094">
    <property type="component" value="Unassembled WGS sequence"/>
</dbReference>
<accession>A0AAE1PBI1</accession>
<gene>
    <name evidence="2" type="ORF">Pmani_022753</name>
</gene>
<sequence length="113" mass="12664">MGEDEVEKRGEDEVEKRGKEEDVEKSEDVVLEKEKEVEVYVYKFSLPSDILLLTSLLPILSLLPTKVPCFRPLFAHSTSHLAASPPPPPPPLLHYTHASDQNISQSKSLAGWQ</sequence>
<organism evidence="2 3">
    <name type="scientific">Petrolisthes manimaculis</name>
    <dbReference type="NCBI Taxonomy" id="1843537"/>
    <lineage>
        <taxon>Eukaryota</taxon>
        <taxon>Metazoa</taxon>
        <taxon>Ecdysozoa</taxon>
        <taxon>Arthropoda</taxon>
        <taxon>Crustacea</taxon>
        <taxon>Multicrustacea</taxon>
        <taxon>Malacostraca</taxon>
        <taxon>Eumalacostraca</taxon>
        <taxon>Eucarida</taxon>
        <taxon>Decapoda</taxon>
        <taxon>Pleocyemata</taxon>
        <taxon>Anomura</taxon>
        <taxon>Galatheoidea</taxon>
        <taxon>Porcellanidae</taxon>
        <taxon>Petrolisthes</taxon>
    </lineage>
</organism>
<comment type="caution">
    <text evidence="2">The sequence shown here is derived from an EMBL/GenBank/DDBJ whole genome shotgun (WGS) entry which is preliminary data.</text>
</comment>
<dbReference type="AlphaFoldDB" id="A0AAE1PBI1"/>
<keyword evidence="3" id="KW-1185">Reference proteome</keyword>